<accession>A0ABT3WP74</accession>
<evidence type="ECO:0000313" key="2">
    <source>
        <dbReference type="Proteomes" id="UP001165575"/>
    </source>
</evidence>
<proteinExistence type="predicted"/>
<name>A0ABT3WP74_9PROT</name>
<protein>
    <submittedName>
        <fullName evidence="1">Glycosyltransferase family 2 protein</fullName>
    </submittedName>
</protein>
<reference evidence="1 2" key="1">
    <citation type="submission" date="2022-07" db="EMBL/GenBank/DDBJ databases">
        <title>Bombella genomes.</title>
        <authorList>
            <person name="Harer L."/>
            <person name="Styblova S."/>
            <person name="Ehrmann M."/>
        </authorList>
    </citation>
    <scope>NUCLEOTIDE SEQUENCE [LARGE SCALE GENOMIC DNA]</scope>
    <source>
        <strain evidence="1 2">TMW 2.2556</strain>
    </source>
</reference>
<dbReference type="RefSeq" id="WP_155573776.1">
    <property type="nucleotide sequence ID" value="NZ_JANIDX010000005.1"/>
</dbReference>
<dbReference type="Pfam" id="PF13704">
    <property type="entry name" value="Glyco_tranf_2_4"/>
    <property type="match status" value="1"/>
</dbReference>
<evidence type="ECO:0000313" key="1">
    <source>
        <dbReference type="EMBL" id="MCX5620014.1"/>
    </source>
</evidence>
<gene>
    <name evidence="1" type="ORF">NQF89_06210</name>
</gene>
<comment type="caution">
    <text evidence="1">The sequence shown here is derived from an EMBL/GenBank/DDBJ whole genome shotgun (WGS) entry which is preliminary data.</text>
</comment>
<sequence>MSARRPRLTCALLLKKADHTLPGWLAWHLALGVEHIAIIDAGAFDNARQISQAYQADWPISWHPVELDETLPAEKRRLELTRHALAHLRHITQELDQPDSDDESDIAENWVAILDADEYLNPEHELDSLLQKVQEDTAAIALHWRIYGTAGQLRPPPGHIVANYPWHAPESFHDHHFVRLLARLDHLAKPEALTNPHLLDLPSEAIIRADGQPYRPDDADLLVAPWQGGCIQHYICAQAHDEAELPPAMRAHYDRNEQITTPAHDKIVHMRQLANQMRESALISGLARLRELAAQQLDEKRAEWFLQDHDLTLEDHVRHDAFHYDRVRPSLEDMLALNPQVAAPYNPGRTILLRTSEGQLLECDPPEQHRPFAGFWQESIPHLLTLYTQDETPFTLGDAPCPFSMTSLRISFDPKTRSIHLPHETGHASTPLEMIPAAVPPSMLFTPLPPMDEEDGLSVRGLLLWVAGHAHTQPQDLQRALLLLSPDSAQHLRTLAPMLEEFLPRFTARPAFLP</sequence>
<dbReference type="Proteomes" id="UP001165575">
    <property type="component" value="Unassembled WGS sequence"/>
</dbReference>
<organism evidence="1 2">
    <name type="scientific">Bombella pollinis</name>
    <dbReference type="NCBI Taxonomy" id="2967337"/>
    <lineage>
        <taxon>Bacteria</taxon>
        <taxon>Pseudomonadati</taxon>
        <taxon>Pseudomonadota</taxon>
        <taxon>Alphaproteobacteria</taxon>
        <taxon>Acetobacterales</taxon>
        <taxon>Acetobacteraceae</taxon>
        <taxon>Bombella</taxon>
    </lineage>
</organism>
<keyword evidence="2" id="KW-1185">Reference proteome</keyword>
<dbReference type="EMBL" id="JANIDX010000005">
    <property type="protein sequence ID" value="MCX5620014.1"/>
    <property type="molecule type" value="Genomic_DNA"/>
</dbReference>